<keyword evidence="3" id="KW-1185">Reference proteome</keyword>
<evidence type="ECO:0000313" key="3">
    <source>
        <dbReference type="Proteomes" id="UP001058860"/>
    </source>
</evidence>
<dbReference type="RefSeq" id="WP_353865765.1">
    <property type="nucleotide sequence ID" value="NZ_CP088295.1"/>
</dbReference>
<dbReference type="EMBL" id="CP088295">
    <property type="protein sequence ID" value="UUY05305.1"/>
    <property type="molecule type" value="Genomic_DNA"/>
</dbReference>
<accession>A0ABY5PL98</accession>
<proteinExistence type="predicted"/>
<sequence>MPVRPYVVPRSAAERQARRTPAAIEKHITSILQTLDPGREPTEHRRVHAVLTLLRSR</sequence>
<dbReference type="Proteomes" id="UP001058860">
    <property type="component" value="Chromosome"/>
</dbReference>
<name>A0ABY5PL98_9ACTN</name>
<evidence type="ECO:0000313" key="2">
    <source>
        <dbReference type="EMBL" id="UUY05305.1"/>
    </source>
</evidence>
<evidence type="ECO:0000256" key="1">
    <source>
        <dbReference type="SAM" id="MobiDB-lite"/>
    </source>
</evidence>
<organism evidence="2 3">
    <name type="scientific">Svornostia abyssi</name>
    <dbReference type="NCBI Taxonomy" id="2898438"/>
    <lineage>
        <taxon>Bacteria</taxon>
        <taxon>Bacillati</taxon>
        <taxon>Actinomycetota</taxon>
        <taxon>Thermoleophilia</taxon>
        <taxon>Solirubrobacterales</taxon>
        <taxon>Baekduiaceae</taxon>
        <taxon>Svornostia</taxon>
    </lineage>
</organism>
<protein>
    <submittedName>
        <fullName evidence="2">Uncharacterized protein</fullName>
    </submittedName>
</protein>
<gene>
    <name evidence="2" type="ORF">LRS13_07230</name>
</gene>
<reference evidence="3" key="1">
    <citation type="submission" date="2021-11" db="EMBL/GenBank/DDBJ databases">
        <title>Cultivation dependent microbiological survey of springs from the worlds oldest radium mine currently devoted to the extraction of radon-saturated water.</title>
        <authorList>
            <person name="Kapinusova G."/>
            <person name="Smrhova T."/>
            <person name="Strejcek M."/>
            <person name="Suman J."/>
            <person name="Jani K."/>
            <person name="Pajer P."/>
            <person name="Uhlik O."/>
        </authorList>
    </citation>
    <scope>NUCLEOTIDE SEQUENCE [LARGE SCALE GENOMIC DNA]</scope>
    <source>
        <strain evidence="3">J379</strain>
    </source>
</reference>
<feature type="region of interest" description="Disordered" evidence="1">
    <location>
        <begin position="1"/>
        <end position="20"/>
    </location>
</feature>